<keyword evidence="5" id="KW-0862">Zinc</keyword>
<feature type="region of interest" description="Disordered" evidence="7">
    <location>
        <begin position="398"/>
        <end position="419"/>
    </location>
</feature>
<accession>A0ABR1CQR4</accession>
<feature type="compositionally biased region" description="Basic and acidic residues" evidence="7">
    <location>
        <begin position="30"/>
        <end position="50"/>
    </location>
</feature>
<dbReference type="PANTHER" id="PTHR24406">
    <property type="entry name" value="TRANSCRIPTIONAL REPRESSOR CTCFL-RELATED"/>
    <property type="match status" value="1"/>
</dbReference>
<keyword evidence="3" id="KW-0677">Repeat</keyword>
<evidence type="ECO:0000313" key="10">
    <source>
        <dbReference type="Proteomes" id="UP001303046"/>
    </source>
</evidence>
<keyword evidence="6" id="KW-0539">Nucleus</keyword>
<name>A0ABR1CQR4_NECAM</name>
<dbReference type="Proteomes" id="UP001303046">
    <property type="component" value="Unassembled WGS sequence"/>
</dbReference>
<sequence>MPLVPCLLCCPTSSNSSSSSSSGTESAVSNEERKPRNDIKEEIENEVKRDDCKKYSDVKKPFESTDDTTTALIIDEQEEEQKNVMYGQGEGIRQHLIDSHSTFVAKAFLYPDLSSSIHYWLMACVEYGTPPNDPMVTQIYSTVDGEMMTAGVAAAATDTSPDDDSSNESSTSPDPLDFASLLSAFINNGSQLLNGNGVDREKKSNRKRCGGSYDGNNAKRRNGWHENGHLEINDETSLIDPQLFFENGEDVACASGLVDSKAKNKVTCVVCKVEVCNTARQRHVFMVHVKKEDMYQCPECDYLNSNSVWEAKKHCTSQHGKGVEPISNEEKHKALILMWNKRCFPDWKQKRPQWWSSDENANGLNNYNSAKEFKDLKIDNDEVTAMIREAILRREPGDSIIREEDRDDSEPRTPAPEGLHIDDRTCHLCWEESRYPGRHIAQKHLRKPLYECPVCEGFGSYEGCTVMKHIHKVHPDCPDAQPISNLERYADEIRDLQNRCFPNRPMKLVRPKESTRPRERHHCKMCGTQVAQSDRQRHVYHRHLQRTRIFECPLCNFASNYDVHRVKWHIKWMHKDDKELEPISHENEYRKEIDQLNEECFPGWQHRRKPFWWLDNDDKKSEVAEDGMNGHIKNEDLDPDTEIIENGSNCVKEGSPSSTGNDLDEYDDSPDGSRHSKDRDHVGQPMKRVSEWTCRLCLKEFKPTSNFLRHVAKDHLDMPLFQCALCEWGAADAYEVKAHMVKVHSNADLDPISNLELNPEHVQQRFSECFPSRKMKPGTFDKKKESTMLSDETKVTCQECFQEMKTEDRQIHVYRHHLKEPRLYECPLCDFSHHACSSDVRAHIKFTHRDNADVLPRANLLQYSQQIAEWNDRCFPGWINRKLPASVMEDFNRCRLCDEDVRQTSRHIAEAHLMIQLHQCPLCEYGAPESRLVKRHLKNSHDELEMEPIANVVVRRADFSALHDKCFPGRPKRLSNITISDDGRRTKCKLCLSTISRKRRLTHTLEKHMSTALYGCSACQFTHNWDESAVASHIKSAHSKSSNAKVLCLLAQFEAELRERGQQCFPDWAYTRNIDPVLTRMYSALTQIWFMYSTELADGLCSNPGLHRIQLWAAPLAFSYGMTSVD</sequence>
<feature type="compositionally biased region" description="Low complexity" evidence="7">
    <location>
        <begin position="13"/>
        <end position="29"/>
    </location>
</feature>
<feature type="region of interest" description="Disordered" evidence="7">
    <location>
        <begin position="195"/>
        <end position="223"/>
    </location>
</feature>
<dbReference type="Gene3D" id="3.30.160.60">
    <property type="entry name" value="Classic Zinc Finger"/>
    <property type="match status" value="1"/>
</dbReference>
<dbReference type="InterPro" id="IPR013087">
    <property type="entry name" value="Znf_C2H2_type"/>
</dbReference>
<dbReference type="EMBL" id="JAVFWL010000003">
    <property type="protein sequence ID" value="KAK6740028.1"/>
    <property type="molecule type" value="Genomic_DNA"/>
</dbReference>
<evidence type="ECO:0000259" key="8">
    <source>
        <dbReference type="PROSITE" id="PS00028"/>
    </source>
</evidence>
<evidence type="ECO:0000256" key="1">
    <source>
        <dbReference type="ARBA" id="ARBA00004123"/>
    </source>
</evidence>
<keyword evidence="10" id="KW-1185">Reference proteome</keyword>
<evidence type="ECO:0000256" key="5">
    <source>
        <dbReference type="ARBA" id="ARBA00022833"/>
    </source>
</evidence>
<keyword evidence="4" id="KW-0863">Zinc-finger</keyword>
<protein>
    <recommendedName>
        <fullName evidence="8">C2H2-type domain-containing protein</fullName>
    </recommendedName>
</protein>
<feature type="compositionally biased region" description="Basic and acidic residues" evidence="7">
    <location>
        <begin position="671"/>
        <end position="682"/>
    </location>
</feature>
<evidence type="ECO:0000256" key="3">
    <source>
        <dbReference type="ARBA" id="ARBA00022737"/>
    </source>
</evidence>
<dbReference type="SMART" id="SM00355">
    <property type="entry name" value="ZnF_C2H2"/>
    <property type="match status" value="12"/>
</dbReference>
<comment type="caution">
    <text evidence="9">The sequence shown here is derived from an EMBL/GenBank/DDBJ whole genome shotgun (WGS) entry which is preliminary data.</text>
</comment>
<dbReference type="PROSITE" id="PS00028">
    <property type="entry name" value="ZINC_FINGER_C2H2_1"/>
    <property type="match status" value="1"/>
</dbReference>
<evidence type="ECO:0000256" key="7">
    <source>
        <dbReference type="SAM" id="MobiDB-lite"/>
    </source>
</evidence>
<feature type="region of interest" description="Disordered" evidence="7">
    <location>
        <begin position="624"/>
        <end position="684"/>
    </location>
</feature>
<keyword evidence="2" id="KW-0479">Metal-binding</keyword>
<reference evidence="9 10" key="1">
    <citation type="submission" date="2023-08" db="EMBL/GenBank/DDBJ databases">
        <title>A Necator americanus chromosomal reference genome.</title>
        <authorList>
            <person name="Ilik V."/>
            <person name="Petrzelkova K.J."/>
            <person name="Pardy F."/>
            <person name="Fuh T."/>
            <person name="Niatou-Singa F.S."/>
            <person name="Gouil Q."/>
            <person name="Baker L."/>
            <person name="Ritchie M.E."/>
            <person name="Jex A.R."/>
            <person name="Gazzola D."/>
            <person name="Li H."/>
            <person name="Toshio Fujiwara R."/>
            <person name="Zhan B."/>
            <person name="Aroian R.V."/>
            <person name="Pafco B."/>
            <person name="Schwarz E.M."/>
        </authorList>
    </citation>
    <scope>NUCLEOTIDE SEQUENCE [LARGE SCALE GENOMIC DNA]</scope>
    <source>
        <strain evidence="9 10">Aroian</strain>
        <tissue evidence="9">Whole animal</tissue>
    </source>
</reference>
<feature type="domain" description="C2H2-type" evidence="8">
    <location>
        <begin position="694"/>
        <end position="715"/>
    </location>
</feature>
<comment type="subcellular location">
    <subcellularLocation>
        <location evidence="1">Nucleus</location>
    </subcellularLocation>
</comment>
<evidence type="ECO:0000256" key="6">
    <source>
        <dbReference type="ARBA" id="ARBA00023242"/>
    </source>
</evidence>
<gene>
    <name evidence="9" type="primary">Necator_chrIII.g9241</name>
    <name evidence="9" type="ORF">RB195_008476</name>
</gene>
<evidence type="ECO:0000313" key="9">
    <source>
        <dbReference type="EMBL" id="KAK6740028.1"/>
    </source>
</evidence>
<evidence type="ECO:0000256" key="4">
    <source>
        <dbReference type="ARBA" id="ARBA00022771"/>
    </source>
</evidence>
<evidence type="ECO:0000256" key="2">
    <source>
        <dbReference type="ARBA" id="ARBA00022723"/>
    </source>
</evidence>
<dbReference type="InterPro" id="IPR050888">
    <property type="entry name" value="ZnF_C2H2-type_TF"/>
</dbReference>
<proteinExistence type="predicted"/>
<organism evidence="9 10">
    <name type="scientific">Necator americanus</name>
    <name type="common">Human hookworm</name>
    <dbReference type="NCBI Taxonomy" id="51031"/>
    <lineage>
        <taxon>Eukaryota</taxon>
        <taxon>Metazoa</taxon>
        <taxon>Ecdysozoa</taxon>
        <taxon>Nematoda</taxon>
        <taxon>Chromadorea</taxon>
        <taxon>Rhabditida</taxon>
        <taxon>Rhabditina</taxon>
        <taxon>Rhabditomorpha</taxon>
        <taxon>Strongyloidea</taxon>
        <taxon>Ancylostomatidae</taxon>
        <taxon>Bunostominae</taxon>
        <taxon>Necator</taxon>
    </lineage>
</organism>
<feature type="region of interest" description="Disordered" evidence="7">
    <location>
        <begin position="11"/>
        <end position="50"/>
    </location>
</feature>